<proteinExistence type="predicted"/>
<keyword evidence="2" id="KW-1185">Reference proteome</keyword>
<evidence type="ECO:0000313" key="2">
    <source>
        <dbReference type="Proteomes" id="UP000775213"/>
    </source>
</evidence>
<accession>A0AAV7H1J1</accession>
<protein>
    <submittedName>
        <fullName evidence="1">Uncharacterized protein</fullName>
    </submittedName>
</protein>
<dbReference type="Proteomes" id="UP000775213">
    <property type="component" value="Unassembled WGS sequence"/>
</dbReference>
<evidence type="ECO:0000313" key="1">
    <source>
        <dbReference type="EMBL" id="KAH0461345.1"/>
    </source>
</evidence>
<comment type="caution">
    <text evidence="1">The sequence shown here is derived from an EMBL/GenBank/DDBJ whole genome shotgun (WGS) entry which is preliminary data.</text>
</comment>
<reference evidence="1 2" key="1">
    <citation type="journal article" date="2021" name="Hortic Res">
        <title>Chromosome-scale assembly of the Dendrobium chrysotoxum genome enhances the understanding of orchid evolution.</title>
        <authorList>
            <person name="Zhang Y."/>
            <person name="Zhang G.Q."/>
            <person name="Zhang D."/>
            <person name="Liu X.D."/>
            <person name="Xu X.Y."/>
            <person name="Sun W.H."/>
            <person name="Yu X."/>
            <person name="Zhu X."/>
            <person name="Wang Z.W."/>
            <person name="Zhao X."/>
            <person name="Zhong W.Y."/>
            <person name="Chen H."/>
            <person name="Yin W.L."/>
            <person name="Huang T."/>
            <person name="Niu S.C."/>
            <person name="Liu Z.J."/>
        </authorList>
    </citation>
    <scope>NUCLEOTIDE SEQUENCE [LARGE SCALE GENOMIC DNA]</scope>
    <source>
        <strain evidence="1">Lindl</strain>
    </source>
</reference>
<dbReference type="AlphaFoldDB" id="A0AAV7H1J1"/>
<dbReference type="EMBL" id="JAGFBR010000009">
    <property type="protein sequence ID" value="KAH0461345.1"/>
    <property type="molecule type" value="Genomic_DNA"/>
</dbReference>
<sequence>MHVIEQSLGGHQTIHRKEIREMRQKHHDYMLTHHKRCAKKTISGARLITIATPCKDDHLGMIPLSPNRAFWKAQKKLKCGPKLHDFFGISNHWVNMSDREIDPNHLFLGAIDLDLKL</sequence>
<name>A0AAV7H1J1_DENCH</name>
<organism evidence="1 2">
    <name type="scientific">Dendrobium chrysotoxum</name>
    <name type="common">Orchid</name>
    <dbReference type="NCBI Taxonomy" id="161865"/>
    <lineage>
        <taxon>Eukaryota</taxon>
        <taxon>Viridiplantae</taxon>
        <taxon>Streptophyta</taxon>
        <taxon>Embryophyta</taxon>
        <taxon>Tracheophyta</taxon>
        <taxon>Spermatophyta</taxon>
        <taxon>Magnoliopsida</taxon>
        <taxon>Liliopsida</taxon>
        <taxon>Asparagales</taxon>
        <taxon>Orchidaceae</taxon>
        <taxon>Epidendroideae</taxon>
        <taxon>Malaxideae</taxon>
        <taxon>Dendrobiinae</taxon>
        <taxon>Dendrobium</taxon>
    </lineage>
</organism>
<gene>
    <name evidence="1" type="ORF">IEQ34_008920</name>
</gene>